<protein>
    <submittedName>
        <fullName evidence="1">Uncharacterized protein</fullName>
    </submittedName>
</protein>
<dbReference type="AlphaFoldDB" id="K1PQZ9"/>
<gene>
    <name evidence="1" type="ORF">CGI_10004173</name>
</gene>
<name>K1PQZ9_MAGGI</name>
<proteinExistence type="predicted"/>
<organism evidence="1">
    <name type="scientific">Magallana gigas</name>
    <name type="common">Pacific oyster</name>
    <name type="synonym">Crassostrea gigas</name>
    <dbReference type="NCBI Taxonomy" id="29159"/>
    <lineage>
        <taxon>Eukaryota</taxon>
        <taxon>Metazoa</taxon>
        <taxon>Spiralia</taxon>
        <taxon>Lophotrochozoa</taxon>
        <taxon>Mollusca</taxon>
        <taxon>Bivalvia</taxon>
        <taxon>Autobranchia</taxon>
        <taxon>Pteriomorphia</taxon>
        <taxon>Ostreida</taxon>
        <taxon>Ostreoidea</taxon>
        <taxon>Ostreidae</taxon>
        <taxon>Magallana</taxon>
    </lineage>
</organism>
<accession>K1PQZ9</accession>
<dbReference type="HOGENOM" id="CLU_2123430_0_0_1"/>
<evidence type="ECO:0000313" key="1">
    <source>
        <dbReference type="EMBL" id="EKC21269.1"/>
    </source>
</evidence>
<reference evidence="1" key="1">
    <citation type="journal article" date="2012" name="Nature">
        <title>The oyster genome reveals stress adaptation and complexity of shell formation.</title>
        <authorList>
            <person name="Zhang G."/>
            <person name="Fang X."/>
            <person name="Guo X."/>
            <person name="Li L."/>
            <person name="Luo R."/>
            <person name="Xu F."/>
            <person name="Yang P."/>
            <person name="Zhang L."/>
            <person name="Wang X."/>
            <person name="Qi H."/>
            <person name="Xiong Z."/>
            <person name="Que H."/>
            <person name="Xie Y."/>
            <person name="Holland P.W."/>
            <person name="Paps J."/>
            <person name="Zhu Y."/>
            <person name="Wu F."/>
            <person name="Chen Y."/>
            <person name="Wang J."/>
            <person name="Peng C."/>
            <person name="Meng J."/>
            <person name="Yang L."/>
            <person name="Liu J."/>
            <person name="Wen B."/>
            <person name="Zhang N."/>
            <person name="Huang Z."/>
            <person name="Zhu Q."/>
            <person name="Feng Y."/>
            <person name="Mount A."/>
            <person name="Hedgecock D."/>
            <person name="Xu Z."/>
            <person name="Liu Y."/>
            <person name="Domazet-Loso T."/>
            <person name="Du Y."/>
            <person name="Sun X."/>
            <person name="Zhang S."/>
            <person name="Liu B."/>
            <person name="Cheng P."/>
            <person name="Jiang X."/>
            <person name="Li J."/>
            <person name="Fan D."/>
            <person name="Wang W."/>
            <person name="Fu W."/>
            <person name="Wang T."/>
            <person name="Wang B."/>
            <person name="Zhang J."/>
            <person name="Peng Z."/>
            <person name="Li Y."/>
            <person name="Li N."/>
            <person name="Wang J."/>
            <person name="Chen M."/>
            <person name="He Y."/>
            <person name="Tan F."/>
            <person name="Song X."/>
            <person name="Zheng Q."/>
            <person name="Huang R."/>
            <person name="Yang H."/>
            <person name="Du X."/>
            <person name="Chen L."/>
            <person name="Yang M."/>
            <person name="Gaffney P.M."/>
            <person name="Wang S."/>
            <person name="Luo L."/>
            <person name="She Z."/>
            <person name="Ming Y."/>
            <person name="Huang W."/>
            <person name="Zhang S."/>
            <person name="Huang B."/>
            <person name="Zhang Y."/>
            <person name="Qu T."/>
            <person name="Ni P."/>
            <person name="Miao G."/>
            <person name="Wang J."/>
            <person name="Wang Q."/>
            <person name="Steinberg C.E."/>
            <person name="Wang H."/>
            <person name="Li N."/>
            <person name="Qian L."/>
            <person name="Zhang G."/>
            <person name="Li Y."/>
            <person name="Yang H."/>
            <person name="Liu X."/>
            <person name="Wang J."/>
            <person name="Yin Y."/>
            <person name="Wang J."/>
        </authorList>
    </citation>
    <scope>NUCLEOTIDE SEQUENCE [LARGE SCALE GENOMIC DNA]</scope>
    <source>
        <strain evidence="1">05x7-T-G4-1.051#20</strain>
    </source>
</reference>
<sequence>MFNFQAFCESHCSHLAVFQDLNQLRLTMEVLHLSDAISNSKPYDVLSTFQIYQPFTIIFYRICTWMQSIQHTQITFCGRLPIRQYPLLYLVVLLLTIPVPLSTIQDIVPTVQGS</sequence>
<dbReference type="InParanoid" id="K1PQZ9"/>
<dbReference type="EMBL" id="JH815812">
    <property type="protein sequence ID" value="EKC21269.1"/>
    <property type="molecule type" value="Genomic_DNA"/>
</dbReference>